<feature type="transmembrane region" description="Helical" evidence="7">
    <location>
        <begin position="359"/>
        <end position="375"/>
    </location>
</feature>
<dbReference type="PANTHER" id="PTHR23521">
    <property type="entry name" value="TRANSPORTER MFS SUPERFAMILY"/>
    <property type="match status" value="1"/>
</dbReference>
<dbReference type="InterPro" id="IPR047200">
    <property type="entry name" value="MFS_YcaD-like"/>
</dbReference>
<organism evidence="9 10">
    <name type="scientific">Campylobacter blaseri</name>
    <dbReference type="NCBI Taxonomy" id="2042961"/>
    <lineage>
        <taxon>Bacteria</taxon>
        <taxon>Pseudomonadati</taxon>
        <taxon>Campylobacterota</taxon>
        <taxon>Epsilonproteobacteria</taxon>
        <taxon>Campylobacterales</taxon>
        <taxon>Campylobacteraceae</taxon>
        <taxon>Campylobacter</taxon>
    </lineage>
</organism>
<dbReference type="EMBL" id="PDHH01000005">
    <property type="protein sequence ID" value="PSM51795.1"/>
    <property type="molecule type" value="Genomic_DNA"/>
</dbReference>
<comment type="caution">
    <text evidence="9">The sequence shown here is derived from an EMBL/GenBank/DDBJ whole genome shotgun (WGS) entry which is preliminary data.</text>
</comment>
<dbReference type="PANTHER" id="PTHR23521:SF2">
    <property type="entry name" value="TRANSPORTER MFS SUPERFAMILY"/>
    <property type="match status" value="1"/>
</dbReference>
<dbReference type="InterPro" id="IPR011701">
    <property type="entry name" value="MFS"/>
</dbReference>
<feature type="transmembrane region" description="Helical" evidence="7">
    <location>
        <begin position="194"/>
        <end position="217"/>
    </location>
</feature>
<evidence type="ECO:0000256" key="2">
    <source>
        <dbReference type="ARBA" id="ARBA00022448"/>
    </source>
</evidence>
<feature type="transmembrane region" description="Helical" evidence="7">
    <location>
        <begin position="327"/>
        <end position="353"/>
    </location>
</feature>
<evidence type="ECO:0000313" key="9">
    <source>
        <dbReference type="EMBL" id="PSM51795.1"/>
    </source>
</evidence>
<proteinExistence type="predicted"/>
<evidence type="ECO:0000256" key="1">
    <source>
        <dbReference type="ARBA" id="ARBA00004651"/>
    </source>
</evidence>
<dbReference type="Pfam" id="PF00083">
    <property type="entry name" value="Sugar_tr"/>
    <property type="match status" value="1"/>
</dbReference>
<reference evidence="10" key="1">
    <citation type="submission" date="2017-10" db="EMBL/GenBank/DDBJ databases">
        <title>Campylobacter species from seals.</title>
        <authorList>
            <person name="Gilbert M.J."/>
            <person name="Zomer A.L."/>
            <person name="Timmerman A.J."/>
            <person name="Duim B."/>
            <person name="Wagenaar J.A."/>
        </authorList>
    </citation>
    <scope>NUCLEOTIDE SEQUENCE [LARGE SCALE GENOMIC DNA]</scope>
    <source>
        <strain evidence="10">17S00004-5</strain>
    </source>
</reference>
<evidence type="ECO:0000256" key="5">
    <source>
        <dbReference type="ARBA" id="ARBA00022989"/>
    </source>
</evidence>
<evidence type="ECO:0000256" key="4">
    <source>
        <dbReference type="ARBA" id="ARBA00022692"/>
    </source>
</evidence>
<dbReference type="SUPFAM" id="SSF103473">
    <property type="entry name" value="MFS general substrate transporter"/>
    <property type="match status" value="1"/>
</dbReference>
<gene>
    <name evidence="9" type="ORF">CQ405_06620</name>
</gene>
<dbReference type="Gene3D" id="1.20.1250.20">
    <property type="entry name" value="MFS general substrate transporter like domains"/>
    <property type="match status" value="2"/>
</dbReference>
<dbReference type="InterPro" id="IPR036259">
    <property type="entry name" value="MFS_trans_sf"/>
</dbReference>
<dbReference type="Proteomes" id="UP000240535">
    <property type="component" value="Unassembled WGS sequence"/>
</dbReference>
<dbReference type="OrthoDB" id="9797524at2"/>
<dbReference type="AlphaFoldDB" id="A0A2P8QZW8"/>
<feature type="transmembrane region" description="Helical" evidence="7">
    <location>
        <begin position="267"/>
        <end position="291"/>
    </location>
</feature>
<dbReference type="InterPro" id="IPR005828">
    <property type="entry name" value="MFS_sugar_transport-like"/>
</dbReference>
<keyword evidence="4 7" id="KW-0812">Transmembrane</keyword>
<feature type="transmembrane region" description="Helical" evidence="7">
    <location>
        <begin position="162"/>
        <end position="182"/>
    </location>
</feature>
<accession>A0A2P8QZW8</accession>
<dbReference type="Pfam" id="PF07690">
    <property type="entry name" value="MFS_1"/>
    <property type="match status" value="1"/>
</dbReference>
<keyword evidence="10" id="KW-1185">Reference proteome</keyword>
<sequence>MISPRRTIRILAALFIGIGFVFIGNGLVITSAGIMLTNMGVSNFYIGMITSCFFFGGILSSIFTYRFISNYGYIRSYAIFTALFAIASLMHGFSENIIYWAFLRFMLGFSYFSIVMVVESWINARSKNEIRSRVLSFYEIIYYSAFGIGVLILTFNLSTAKIFTMSVFFIILGSIPINIIRIKEPKLPPRKKIFIPNIFNIVPLALVTSFVAGILINGYFSMGSVFILDSGGGVKDASVFLLLAMCGGFLSQLFFGNFSDKFGRKNAIMLSAFILLVASGLLFSIVENIFLEKILSFFIGFGAFSLYSLALARANDVLNNKDKTAEVGAALLLSYTCGSLVGPLFMGLLMQIFGPKGFIFIYILSSVTLIVFSLFRESIPKKDRTEYIPAPPSNILK</sequence>
<dbReference type="InterPro" id="IPR020846">
    <property type="entry name" value="MFS_dom"/>
</dbReference>
<evidence type="ECO:0000256" key="7">
    <source>
        <dbReference type="SAM" id="Phobius"/>
    </source>
</evidence>
<feature type="transmembrane region" description="Helical" evidence="7">
    <location>
        <begin position="72"/>
        <end position="91"/>
    </location>
</feature>
<feature type="transmembrane region" description="Helical" evidence="7">
    <location>
        <begin position="297"/>
        <end position="315"/>
    </location>
</feature>
<feature type="transmembrane region" description="Helical" evidence="7">
    <location>
        <begin position="42"/>
        <end position="65"/>
    </location>
</feature>
<feature type="transmembrane region" description="Helical" evidence="7">
    <location>
        <begin position="97"/>
        <end position="122"/>
    </location>
</feature>
<keyword evidence="3" id="KW-1003">Cell membrane</keyword>
<keyword evidence="6 7" id="KW-0472">Membrane</keyword>
<evidence type="ECO:0000313" key="10">
    <source>
        <dbReference type="Proteomes" id="UP000240535"/>
    </source>
</evidence>
<feature type="transmembrane region" description="Helical" evidence="7">
    <location>
        <begin position="134"/>
        <end position="156"/>
    </location>
</feature>
<dbReference type="CDD" id="cd17477">
    <property type="entry name" value="MFS_YcaD_like"/>
    <property type="match status" value="1"/>
</dbReference>
<evidence type="ECO:0000259" key="8">
    <source>
        <dbReference type="PROSITE" id="PS50850"/>
    </source>
</evidence>
<evidence type="ECO:0000256" key="3">
    <source>
        <dbReference type="ARBA" id="ARBA00022475"/>
    </source>
</evidence>
<feature type="transmembrane region" description="Helical" evidence="7">
    <location>
        <begin position="237"/>
        <end position="255"/>
    </location>
</feature>
<dbReference type="GO" id="GO:0022857">
    <property type="term" value="F:transmembrane transporter activity"/>
    <property type="evidence" value="ECO:0007669"/>
    <property type="project" value="InterPro"/>
</dbReference>
<keyword evidence="5 7" id="KW-1133">Transmembrane helix</keyword>
<feature type="domain" description="Major facilitator superfamily (MFS) profile" evidence="8">
    <location>
        <begin position="197"/>
        <end position="397"/>
    </location>
</feature>
<name>A0A2P8QZW8_9BACT</name>
<protein>
    <submittedName>
        <fullName evidence="9">MFS transporter</fullName>
    </submittedName>
</protein>
<dbReference type="PROSITE" id="PS50850">
    <property type="entry name" value="MFS"/>
    <property type="match status" value="1"/>
</dbReference>
<keyword evidence="2" id="KW-0813">Transport</keyword>
<feature type="transmembrane region" description="Helical" evidence="7">
    <location>
        <begin position="12"/>
        <end position="36"/>
    </location>
</feature>
<dbReference type="GO" id="GO:0005886">
    <property type="term" value="C:plasma membrane"/>
    <property type="evidence" value="ECO:0007669"/>
    <property type="project" value="UniProtKB-SubCell"/>
</dbReference>
<dbReference type="RefSeq" id="WP_106871926.1">
    <property type="nucleotide sequence ID" value="NZ_CP053841.1"/>
</dbReference>
<comment type="subcellular location">
    <subcellularLocation>
        <location evidence="1">Cell membrane</location>
        <topology evidence="1">Multi-pass membrane protein</topology>
    </subcellularLocation>
</comment>
<evidence type="ECO:0000256" key="6">
    <source>
        <dbReference type="ARBA" id="ARBA00023136"/>
    </source>
</evidence>